<reference evidence="4 5" key="1">
    <citation type="submission" date="2021-06" db="EMBL/GenBank/DDBJ databases">
        <title>Whole genome sequences of Flavobacterium sp. KK2020170 and assembly.</title>
        <authorList>
            <person name="Kitahara K."/>
            <person name="Miyoshi S."/>
            <person name="Uesaka K."/>
        </authorList>
    </citation>
    <scope>NUCLEOTIDE SEQUENCE [LARGE SCALE GENOMIC DNA]</scope>
    <source>
        <strain evidence="4 5">KK2020170</strain>
    </source>
</reference>
<proteinExistence type="predicted"/>
<dbReference type="Proteomes" id="UP000825258">
    <property type="component" value="Chromosome"/>
</dbReference>
<feature type="signal peptide" evidence="2">
    <location>
        <begin position="1"/>
        <end position="16"/>
    </location>
</feature>
<dbReference type="RefSeq" id="WP_221259134.1">
    <property type="nucleotide sequence ID" value="NZ_AP024749.1"/>
</dbReference>
<keyword evidence="5" id="KW-1185">Reference proteome</keyword>
<feature type="domain" description="Secretion system C-terminal sorting" evidence="3">
    <location>
        <begin position="749"/>
        <end position="813"/>
    </location>
</feature>
<evidence type="ECO:0000256" key="1">
    <source>
        <dbReference type="ARBA" id="ARBA00022729"/>
    </source>
</evidence>
<dbReference type="Pfam" id="PF18962">
    <property type="entry name" value="Por_Secre_tail"/>
    <property type="match status" value="1"/>
</dbReference>
<dbReference type="Gene3D" id="2.60.120.200">
    <property type="match status" value="1"/>
</dbReference>
<dbReference type="InterPro" id="IPR059226">
    <property type="entry name" value="Choice_anch_Q_dom"/>
</dbReference>
<name>A0ABN6HZ57_9FLAO</name>
<keyword evidence="1 2" id="KW-0732">Signal</keyword>
<dbReference type="InterPro" id="IPR011050">
    <property type="entry name" value="Pectin_lyase_fold/virulence"/>
</dbReference>
<dbReference type="NCBIfam" id="TIGR04183">
    <property type="entry name" value="Por_Secre_tail"/>
    <property type="match status" value="1"/>
</dbReference>
<organism evidence="4 5">
    <name type="scientific">Flavobacterium okayamense</name>
    <dbReference type="NCBI Taxonomy" id="2830782"/>
    <lineage>
        <taxon>Bacteria</taxon>
        <taxon>Pseudomonadati</taxon>
        <taxon>Bacteroidota</taxon>
        <taxon>Flavobacteriia</taxon>
        <taxon>Flavobacteriales</taxon>
        <taxon>Flavobacteriaceae</taxon>
        <taxon>Flavobacterium</taxon>
    </lineage>
</organism>
<evidence type="ECO:0000313" key="5">
    <source>
        <dbReference type="Proteomes" id="UP000825258"/>
    </source>
</evidence>
<dbReference type="EMBL" id="AP024749">
    <property type="protein sequence ID" value="BCY27518.1"/>
    <property type="molecule type" value="Genomic_DNA"/>
</dbReference>
<evidence type="ECO:0000313" key="4">
    <source>
        <dbReference type="EMBL" id="BCY27518.1"/>
    </source>
</evidence>
<sequence>MKKILLLILLSTISWAQFPTNGLLAQYGFDNGSLIDGANGINFTQTGSSLQVVEDRFHTASNAIQLNGDFLTRTDVNYSSTYDDYSISFWVKTPTNSSDTKTIFYDFGGTFPVGYHIFLKDGKITLTQTSAFGSSYVTTSAQSNYIADNNWHNIVAILDQCAAKIYVDGQLLATGPNNNPNLYLNRLVDSVGSFMVSNNRNGNLSASNKYTDILDDILIYNRVLSNSEINGIITYNNYCFAPSNTLLSISGLTENNATLTLNTSNSGTFEYVLVEKGQPISSGQILVINNGVPVSLSGLLKSTSYEVFLRKDCTSNSNTDWSSAFNFRTKGTVYVNANASGDNTGSNWGNAFTSLQNALSVINANDEIWIASGTYNPSTSDRNSSFNIQKSNLRIYGGFAGTETNINQRNFSLNNTILSGDLLGNDNTILDFVNTTRDDNSYNIVLINANDIVLDGLTIANGHANGSVIEKKLGAAIYKTPTTTNLDIKNCVLKNNVSLEGASAIFSRYSTNGNLKIHNCNFNNNVSRYGTSIYSYTDNNFTANIEIVNSLFFNNVAKDNSTALGYAGSAGWFRAYGTSSTMNVTLVNNTYANNIDTGSTSGLNNFNRATIGLGYTNGTLNATVANNIFWGNTATGGAVAKSLAQIVDNLGQNITVKNSTAQDNFSNIPSGGVSNVLNTDPMFTNAGSDDFTLSNGSTAIDNGDNTNVVGTTDLLGNIRIFNGTVDRGAYEYGSTLTNDSFTTNNEFKMYPNPVQNVLTIESNSDIENIEIYSLEGKLVLKSNQKQIDVQSLVSGIYLLKINSMNGEVIYKKIMKK</sequence>
<protein>
    <recommendedName>
        <fullName evidence="3">Secretion system C-terminal sorting domain-containing protein</fullName>
    </recommendedName>
</protein>
<dbReference type="Gene3D" id="2.160.20.10">
    <property type="entry name" value="Single-stranded right-handed beta-helix, Pectin lyase-like"/>
    <property type="match status" value="1"/>
</dbReference>
<dbReference type="NCBIfam" id="NF041518">
    <property type="entry name" value="choice_anch_Q"/>
    <property type="match status" value="1"/>
</dbReference>
<evidence type="ECO:0000259" key="3">
    <source>
        <dbReference type="Pfam" id="PF18962"/>
    </source>
</evidence>
<gene>
    <name evidence="4" type="ORF">KK2020170_03860</name>
</gene>
<dbReference type="InterPro" id="IPR012334">
    <property type="entry name" value="Pectin_lyas_fold"/>
</dbReference>
<dbReference type="InterPro" id="IPR026444">
    <property type="entry name" value="Secre_tail"/>
</dbReference>
<evidence type="ECO:0000256" key="2">
    <source>
        <dbReference type="SAM" id="SignalP"/>
    </source>
</evidence>
<dbReference type="SUPFAM" id="SSF51126">
    <property type="entry name" value="Pectin lyase-like"/>
    <property type="match status" value="1"/>
</dbReference>
<accession>A0ABN6HZ57</accession>
<dbReference type="InterPro" id="IPR013320">
    <property type="entry name" value="ConA-like_dom_sf"/>
</dbReference>
<dbReference type="SUPFAM" id="SSF49899">
    <property type="entry name" value="Concanavalin A-like lectins/glucanases"/>
    <property type="match status" value="1"/>
</dbReference>
<feature type="chain" id="PRO_5045627836" description="Secretion system C-terminal sorting domain-containing protein" evidence="2">
    <location>
        <begin position="17"/>
        <end position="816"/>
    </location>
</feature>
<dbReference type="Pfam" id="PF13385">
    <property type="entry name" value="Laminin_G_3"/>
    <property type="match status" value="1"/>
</dbReference>